<evidence type="ECO:0000256" key="2">
    <source>
        <dbReference type="SAM" id="MobiDB-lite"/>
    </source>
</evidence>
<dbReference type="SUPFAM" id="SSF57701">
    <property type="entry name" value="Zn2/Cys6 DNA-binding domain"/>
    <property type="match status" value="1"/>
</dbReference>
<comment type="caution">
    <text evidence="4">The sequence shown here is derived from an EMBL/GenBank/DDBJ whole genome shotgun (WGS) entry which is preliminary data.</text>
</comment>
<dbReference type="InterPro" id="IPR001138">
    <property type="entry name" value="Zn2Cys6_DnaBD"/>
</dbReference>
<evidence type="ECO:0000313" key="4">
    <source>
        <dbReference type="EMBL" id="KAH7118334.1"/>
    </source>
</evidence>
<dbReference type="GO" id="GO:0008270">
    <property type="term" value="F:zinc ion binding"/>
    <property type="evidence" value="ECO:0007669"/>
    <property type="project" value="InterPro"/>
</dbReference>
<feature type="domain" description="Zn(2)-C6 fungal-type" evidence="3">
    <location>
        <begin position="29"/>
        <end position="58"/>
    </location>
</feature>
<keyword evidence="1" id="KW-0539">Nucleus</keyword>
<feature type="compositionally biased region" description="Polar residues" evidence="2">
    <location>
        <begin position="1"/>
        <end position="11"/>
    </location>
</feature>
<evidence type="ECO:0000259" key="3">
    <source>
        <dbReference type="PROSITE" id="PS50048"/>
    </source>
</evidence>
<reference evidence="4" key="1">
    <citation type="journal article" date="2021" name="Nat. Commun.">
        <title>Genetic determinants of endophytism in the Arabidopsis root mycobiome.</title>
        <authorList>
            <person name="Mesny F."/>
            <person name="Miyauchi S."/>
            <person name="Thiergart T."/>
            <person name="Pickel B."/>
            <person name="Atanasova L."/>
            <person name="Karlsson M."/>
            <person name="Huettel B."/>
            <person name="Barry K.W."/>
            <person name="Haridas S."/>
            <person name="Chen C."/>
            <person name="Bauer D."/>
            <person name="Andreopoulos W."/>
            <person name="Pangilinan J."/>
            <person name="LaButti K."/>
            <person name="Riley R."/>
            <person name="Lipzen A."/>
            <person name="Clum A."/>
            <person name="Drula E."/>
            <person name="Henrissat B."/>
            <person name="Kohler A."/>
            <person name="Grigoriev I.V."/>
            <person name="Martin F.M."/>
            <person name="Hacquard S."/>
        </authorList>
    </citation>
    <scope>NUCLEOTIDE SEQUENCE</scope>
    <source>
        <strain evidence="4">MPI-CAGE-AT-0147</strain>
    </source>
</reference>
<dbReference type="SMART" id="SM00066">
    <property type="entry name" value="GAL4"/>
    <property type="match status" value="1"/>
</dbReference>
<dbReference type="GO" id="GO:0000981">
    <property type="term" value="F:DNA-binding transcription factor activity, RNA polymerase II-specific"/>
    <property type="evidence" value="ECO:0007669"/>
    <property type="project" value="InterPro"/>
</dbReference>
<proteinExistence type="predicted"/>
<dbReference type="PANTHER" id="PTHR47431:SF5">
    <property type="entry name" value="ZN(II)2CYS6 TRANSCRIPTION FACTOR (EUROFUNG)"/>
    <property type="match status" value="1"/>
</dbReference>
<dbReference type="InterPro" id="IPR036864">
    <property type="entry name" value="Zn2-C6_fun-type_DNA-bd_sf"/>
</dbReference>
<dbReference type="OrthoDB" id="2123952at2759"/>
<dbReference type="Gene3D" id="4.10.240.10">
    <property type="entry name" value="Zn(2)-C6 fungal-type DNA-binding domain"/>
    <property type="match status" value="1"/>
</dbReference>
<dbReference type="CDD" id="cd00067">
    <property type="entry name" value="GAL4"/>
    <property type="match status" value="1"/>
</dbReference>
<dbReference type="Proteomes" id="UP000738349">
    <property type="component" value="Unassembled WGS sequence"/>
</dbReference>
<gene>
    <name evidence="4" type="ORF">EDB81DRAFT_238988</name>
</gene>
<organism evidence="4 5">
    <name type="scientific">Dactylonectria macrodidyma</name>
    <dbReference type="NCBI Taxonomy" id="307937"/>
    <lineage>
        <taxon>Eukaryota</taxon>
        <taxon>Fungi</taxon>
        <taxon>Dikarya</taxon>
        <taxon>Ascomycota</taxon>
        <taxon>Pezizomycotina</taxon>
        <taxon>Sordariomycetes</taxon>
        <taxon>Hypocreomycetidae</taxon>
        <taxon>Hypocreales</taxon>
        <taxon>Nectriaceae</taxon>
        <taxon>Dactylonectria</taxon>
    </lineage>
</organism>
<name>A0A9P9DG66_9HYPO</name>
<sequence>MSSSVMASSIAQRRPAASKKFATPPAKSACTACRASRLRCSGHSPCTRCLTRNRICVFTESRRGLKRAATRPLGQPPYPLPVPRISLEASDPHDPYPGAELRPVFVDDPQGVLPPLYNDDVGTIQFDNIFGGDSNDALDTFFASIFSLPSYPPAGVIGEPVVDGLGPPHIHVLRGYKSDNDVVQAYYELIHPTFPILPPPLGQDVEDRAEPWVPTGQFFSDYEPSSPLILALLSILVLLPHSHDGHASDETGRELRAGYAQSLMQSAIESIRIASEIAIPASPSSLRSPVHPHVPLEVETPMALCLISIFQYLHHGNITKMRQLAEEAFDSSVKLSLHIIPHDDTSFSEARRRTWWMTYLCMCNASIISCDPPTRPMMTSTFTTPYPSTENDSEVWRRYIRAEETLVSATLLLVALVRGFSSETSVFDFRQNIHFLNSIIESQLGELDDGETQSMDSRQSPEMRVGDYLRRLAWIRLTSSHIKTHRYRAFMSSAIILKRFESLPSSEILEASTASGQTSNLEETDIGSQIFPFTASESRRICLESSTKMAASLKILSSNVPVAPFACSAALAGYTALMTHHFTRSETHYNEPSTNSYALREQCEQGVKAAINALDNFSVGFESMRTLNDQLRRAAAACKVL</sequence>
<dbReference type="PROSITE" id="PS50048">
    <property type="entry name" value="ZN2_CY6_FUNGAL_2"/>
    <property type="match status" value="1"/>
</dbReference>
<dbReference type="Pfam" id="PF00172">
    <property type="entry name" value="Zn_clus"/>
    <property type="match status" value="1"/>
</dbReference>
<dbReference type="EMBL" id="JAGMUV010000027">
    <property type="protein sequence ID" value="KAH7118334.1"/>
    <property type="molecule type" value="Genomic_DNA"/>
</dbReference>
<dbReference type="PROSITE" id="PS00463">
    <property type="entry name" value="ZN2_CY6_FUNGAL_1"/>
    <property type="match status" value="1"/>
</dbReference>
<feature type="region of interest" description="Disordered" evidence="2">
    <location>
        <begin position="1"/>
        <end position="21"/>
    </location>
</feature>
<dbReference type="CDD" id="cd12148">
    <property type="entry name" value="fungal_TF_MHR"/>
    <property type="match status" value="1"/>
</dbReference>
<dbReference type="AlphaFoldDB" id="A0A9P9DG66"/>
<accession>A0A9P9DG66</accession>
<evidence type="ECO:0000256" key="1">
    <source>
        <dbReference type="ARBA" id="ARBA00023242"/>
    </source>
</evidence>
<dbReference type="PANTHER" id="PTHR47431">
    <property type="entry name" value="ZN(II)2CYS6 TRANSCRIPTION FACTOR (EUROFUNG)-RELATED"/>
    <property type="match status" value="1"/>
</dbReference>
<evidence type="ECO:0000313" key="5">
    <source>
        <dbReference type="Proteomes" id="UP000738349"/>
    </source>
</evidence>
<keyword evidence="5" id="KW-1185">Reference proteome</keyword>
<protein>
    <recommendedName>
        <fullName evidence="3">Zn(2)-C6 fungal-type domain-containing protein</fullName>
    </recommendedName>
</protein>